<dbReference type="SUPFAM" id="SSF52402">
    <property type="entry name" value="Adenine nucleotide alpha hydrolases-like"/>
    <property type="match status" value="1"/>
</dbReference>
<organism evidence="15 16">
    <name type="scientific">Vespula squamosa</name>
    <name type="common">Southern yellow jacket</name>
    <name type="synonym">Wasp</name>
    <dbReference type="NCBI Taxonomy" id="30214"/>
    <lineage>
        <taxon>Eukaryota</taxon>
        <taxon>Metazoa</taxon>
        <taxon>Ecdysozoa</taxon>
        <taxon>Arthropoda</taxon>
        <taxon>Hexapoda</taxon>
        <taxon>Insecta</taxon>
        <taxon>Pterygota</taxon>
        <taxon>Neoptera</taxon>
        <taxon>Endopterygota</taxon>
        <taxon>Hymenoptera</taxon>
        <taxon>Apocrita</taxon>
        <taxon>Aculeata</taxon>
        <taxon>Vespoidea</taxon>
        <taxon>Vespidae</taxon>
        <taxon>Vespinae</taxon>
        <taxon>Vespula</taxon>
    </lineage>
</organism>
<dbReference type="CDD" id="cd23948">
    <property type="entry name" value="FAD_synthase"/>
    <property type="match status" value="1"/>
</dbReference>
<dbReference type="Pfam" id="PF01507">
    <property type="entry name" value="PAPS_reduct"/>
    <property type="match status" value="1"/>
</dbReference>
<dbReference type="AlphaFoldDB" id="A0ABD2AXG9"/>
<protein>
    <recommendedName>
        <fullName evidence="3">FAD synthase</fullName>
        <ecNumber evidence="3">2.7.7.2</ecNumber>
    </recommendedName>
    <alternativeName>
        <fullName evidence="11">FAD pyrophosphorylase</fullName>
    </alternativeName>
    <alternativeName>
        <fullName evidence="12">FMN adenylyltransferase</fullName>
    </alternativeName>
</protein>
<gene>
    <name evidence="15" type="ORF">V1478_007981</name>
</gene>
<dbReference type="SUPFAM" id="SSF53218">
    <property type="entry name" value="Molybdenum cofactor biosynthesis proteins"/>
    <property type="match status" value="1"/>
</dbReference>
<evidence type="ECO:0000256" key="12">
    <source>
        <dbReference type="ARBA" id="ARBA00031871"/>
    </source>
</evidence>
<comment type="catalytic activity">
    <reaction evidence="13">
        <text>FMN + ATP + H(+) = FAD + diphosphate</text>
        <dbReference type="Rhea" id="RHEA:17237"/>
        <dbReference type="ChEBI" id="CHEBI:15378"/>
        <dbReference type="ChEBI" id="CHEBI:30616"/>
        <dbReference type="ChEBI" id="CHEBI:33019"/>
        <dbReference type="ChEBI" id="CHEBI:57692"/>
        <dbReference type="ChEBI" id="CHEBI:58210"/>
        <dbReference type="EC" id="2.7.7.2"/>
    </reaction>
</comment>
<evidence type="ECO:0000256" key="1">
    <source>
        <dbReference type="ARBA" id="ARBA00004726"/>
    </source>
</evidence>
<dbReference type="Gene3D" id="3.40.50.620">
    <property type="entry name" value="HUPs"/>
    <property type="match status" value="1"/>
</dbReference>
<dbReference type="PANTHER" id="PTHR23293:SF9">
    <property type="entry name" value="FAD SYNTHASE"/>
    <property type="match status" value="1"/>
</dbReference>
<reference evidence="15 16" key="1">
    <citation type="journal article" date="2024" name="Ann. Entomol. Soc. Am.">
        <title>Genomic analyses of the southern and eastern yellowjacket wasps (Hymenoptera: Vespidae) reveal evolutionary signatures of social life.</title>
        <authorList>
            <person name="Catto M.A."/>
            <person name="Caine P.B."/>
            <person name="Orr S.E."/>
            <person name="Hunt B.G."/>
            <person name="Goodisman M.A.D."/>
        </authorList>
    </citation>
    <scope>NUCLEOTIDE SEQUENCE [LARGE SCALE GENOMIC DNA]</scope>
    <source>
        <strain evidence="15">233</strain>
        <tissue evidence="15">Head and thorax</tissue>
    </source>
</reference>
<dbReference type="InterPro" id="IPR002500">
    <property type="entry name" value="PAPS_reduct_dom"/>
</dbReference>
<dbReference type="SMART" id="SM00852">
    <property type="entry name" value="MoCF_biosynth"/>
    <property type="match status" value="1"/>
</dbReference>
<evidence type="ECO:0000256" key="13">
    <source>
        <dbReference type="ARBA" id="ARBA00049494"/>
    </source>
</evidence>
<evidence type="ECO:0000256" key="7">
    <source>
        <dbReference type="ARBA" id="ARBA00022695"/>
    </source>
</evidence>
<dbReference type="Proteomes" id="UP001607302">
    <property type="component" value="Unassembled WGS sequence"/>
</dbReference>
<evidence type="ECO:0000256" key="10">
    <source>
        <dbReference type="ARBA" id="ARBA00022840"/>
    </source>
</evidence>
<evidence type="ECO:0000256" key="9">
    <source>
        <dbReference type="ARBA" id="ARBA00022827"/>
    </source>
</evidence>
<feature type="domain" description="MoaB/Mog" evidence="14">
    <location>
        <begin position="7"/>
        <end position="165"/>
    </location>
</feature>
<dbReference type="Pfam" id="PF00994">
    <property type="entry name" value="MoCF_biosynth"/>
    <property type="match status" value="1"/>
</dbReference>
<keyword evidence="7" id="KW-0548">Nucleotidyltransferase</keyword>
<keyword evidence="4" id="KW-0285">Flavoprotein</keyword>
<dbReference type="CDD" id="cd00885">
    <property type="entry name" value="cinA"/>
    <property type="match status" value="1"/>
</dbReference>
<dbReference type="InterPro" id="IPR056596">
    <property type="entry name" value="FLAD1_M"/>
</dbReference>
<name>A0ABD2AXG9_VESSQ</name>
<comment type="caution">
    <text evidence="15">The sequence shown here is derived from an EMBL/GenBank/DDBJ whole genome shotgun (WGS) entry which is preliminary data.</text>
</comment>
<comment type="pathway">
    <text evidence="1">Cofactor biosynthesis; FAD biosynthesis; FAD from FMN: step 1/1.</text>
</comment>
<keyword evidence="10" id="KW-0067">ATP-binding</keyword>
<dbReference type="NCBIfam" id="TIGR00177">
    <property type="entry name" value="molyb_syn"/>
    <property type="match status" value="1"/>
</dbReference>
<keyword evidence="6" id="KW-0808">Transferase</keyword>
<evidence type="ECO:0000313" key="16">
    <source>
        <dbReference type="Proteomes" id="UP001607302"/>
    </source>
</evidence>
<comment type="similarity">
    <text evidence="2">In the N-terminal section; belongs to the MoaB/Mog family.</text>
</comment>
<evidence type="ECO:0000256" key="2">
    <source>
        <dbReference type="ARBA" id="ARBA00007589"/>
    </source>
</evidence>
<dbReference type="InterPro" id="IPR001453">
    <property type="entry name" value="MoaB/Mog_dom"/>
</dbReference>
<proteinExistence type="inferred from homology"/>
<evidence type="ECO:0000256" key="4">
    <source>
        <dbReference type="ARBA" id="ARBA00022630"/>
    </source>
</evidence>
<keyword evidence="5" id="KW-0288">FMN</keyword>
<evidence type="ECO:0000256" key="11">
    <source>
        <dbReference type="ARBA" id="ARBA00031145"/>
    </source>
</evidence>
<evidence type="ECO:0000259" key="14">
    <source>
        <dbReference type="SMART" id="SM00852"/>
    </source>
</evidence>
<dbReference type="GO" id="GO:0005524">
    <property type="term" value="F:ATP binding"/>
    <property type="evidence" value="ECO:0007669"/>
    <property type="project" value="UniProtKB-KW"/>
</dbReference>
<dbReference type="GO" id="GO:0003919">
    <property type="term" value="F:FMN adenylyltransferase activity"/>
    <property type="evidence" value="ECO:0007669"/>
    <property type="project" value="UniProtKB-EC"/>
</dbReference>
<keyword evidence="8" id="KW-0547">Nucleotide-binding</keyword>
<evidence type="ECO:0000256" key="5">
    <source>
        <dbReference type="ARBA" id="ARBA00022643"/>
    </source>
</evidence>
<evidence type="ECO:0000256" key="6">
    <source>
        <dbReference type="ARBA" id="ARBA00022679"/>
    </source>
</evidence>
<sequence>MEVYTAGLIVIGDEILRGQIVDTNTSYLAQKLRATGMKLCKVTVVPDIVEEIAQEVSEASKKYSIVFTSGGVGPTHDDVTYEGIAKALEVKLELHQELLKFYTELLAGKTEVERLSIVPCPCDLIYVNSTDDYAVIKISNIYVLPGSPKYFKPAVDTIMPQLKRGKSLHFDYVDIESDELSLVKILDEQAQHWKGKVNIGSYPQGESSFSNAFVRITFEGIEKDVIKAKEDFISRIPTHIIQNITERFSIEEAKLIINSNNNEEHVQCAINILEQCYDKYDSSEIFLSFNGGKDCTVVLHLAACICALRKNSSPLCLYVVADPFPEVEAFVEKAANYYGLELIRKKPPLRLALDELLRDKNYLKASLMGMRKGDPGSEKLKAFTVTDSEWPNIMRVNPILYWTYSQVWQFLIKHKVPYCSLYDKGYTSIGTRTTTLPNPLLKDPQNPSNYLPAYTLSDISAERQGRE</sequence>
<evidence type="ECO:0000256" key="3">
    <source>
        <dbReference type="ARBA" id="ARBA00012393"/>
    </source>
</evidence>
<keyword evidence="9" id="KW-0274">FAD</keyword>
<keyword evidence="16" id="KW-1185">Reference proteome</keyword>
<dbReference type="Gene3D" id="3.40.980.10">
    <property type="entry name" value="MoaB/Mog-like domain"/>
    <property type="match status" value="1"/>
</dbReference>
<evidence type="ECO:0000313" key="15">
    <source>
        <dbReference type="EMBL" id="KAL2725308.1"/>
    </source>
</evidence>
<accession>A0ABD2AXG9</accession>
<dbReference type="PANTHER" id="PTHR23293">
    <property type="entry name" value="FAD SYNTHETASE-RELATED FMN ADENYLYLTRANSFERASE"/>
    <property type="match status" value="1"/>
</dbReference>
<dbReference type="InterPro" id="IPR036425">
    <property type="entry name" value="MoaB/Mog-like_dom_sf"/>
</dbReference>
<evidence type="ECO:0000256" key="8">
    <source>
        <dbReference type="ARBA" id="ARBA00022741"/>
    </source>
</evidence>
<dbReference type="Pfam" id="PF24102">
    <property type="entry name" value="FLAD1_M"/>
    <property type="match status" value="1"/>
</dbReference>
<dbReference type="InterPro" id="IPR014729">
    <property type="entry name" value="Rossmann-like_a/b/a_fold"/>
</dbReference>
<dbReference type="EMBL" id="JAUDFV010000138">
    <property type="protein sequence ID" value="KAL2725308.1"/>
    <property type="molecule type" value="Genomic_DNA"/>
</dbReference>
<dbReference type="EC" id="2.7.7.2" evidence="3"/>